<reference evidence="2" key="1">
    <citation type="journal article" date="2023" name="Mol. Phylogenet. Evol.">
        <title>Genome-scale phylogeny and comparative genomics of the fungal order Sordariales.</title>
        <authorList>
            <person name="Hensen N."/>
            <person name="Bonometti L."/>
            <person name="Westerberg I."/>
            <person name="Brannstrom I.O."/>
            <person name="Guillou S."/>
            <person name="Cros-Aarteil S."/>
            <person name="Calhoun S."/>
            <person name="Haridas S."/>
            <person name="Kuo A."/>
            <person name="Mondo S."/>
            <person name="Pangilinan J."/>
            <person name="Riley R."/>
            <person name="LaButti K."/>
            <person name="Andreopoulos B."/>
            <person name="Lipzen A."/>
            <person name="Chen C."/>
            <person name="Yan M."/>
            <person name="Daum C."/>
            <person name="Ng V."/>
            <person name="Clum A."/>
            <person name="Steindorff A."/>
            <person name="Ohm R.A."/>
            <person name="Martin F."/>
            <person name="Silar P."/>
            <person name="Natvig D.O."/>
            <person name="Lalanne C."/>
            <person name="Gautier V."/>
            <person name="Ament-Velasquez S.L."/>
            <person name="Kruys A."/>
            <person name="Hutchinson M.I."/>
            <person name="Powell A.J."/>
            <person name="Barry K."/>
            <person name="Miller A.N."/>
            <person name="Grigoriev I.V."/>
            <person name="Debuchy R."/>
            <person name="Gladieux P."/>
            <person name="Hiltunen Thoren M."/>
            <person name="Johannesson H."/>
        </authorList>
    </citation>
    <scope>NUCLEOTIDE SEQUENCE</scope>
    <source>
        <strain evidence="2">CBS 958.72</strain>
    </source>
</reference>
<feature type="compositionally biased region" description="Polar residues" evidence="1">
    <location>
        <begin position="112"/>
        <end position="124"/>
    </location>
</feature>
<evidence type="ECO:0000313" key="2">
    <source>
        <dbReference type="EMBL" id="KAK3376688.1"/>
    </source>
</evidence>
<proteinExistence type="predicted"/>
<accession>A0AAE0KH68</accession>
<keyword evidence="3" id="KW-1185">Reference proteome</keyword>
<comment type="caution">
    <text evidence="2">The sequence shown here is derived from an EMBL/GenBank/DDBJ whole genome shotgun (WGS) entry which is preliminary data.</text>
</comment>
<protein>
    <submittedName>
        <fullName evidence="2">Uncharacterized protein</fullName>
    </submittedName>
</protein>
<evidence type="ECO:0000256" key="1">
    <source>
        <dbReference type="SAM" id="MobiDB-lite"/>
    </source>
</evidence>
<organism evidence="2 3">
    <name type="scientific">Lasiosphaeria ovina</name>
    <dbReference type="NCBI Taxonomy" id="92902"/>
    <lineage>
        <taxon>Eukaryota</taxon>
        <taxon>Fungi</taxon>
        <taxon>Dikarya</taxon>
        <taxon>Ascomycota</taxon>
        <taxon>Pezizomycotina</taxon>
        <taxon>Sordariomycetes</taxon>
        <taxon>Sordariomycetidae</taxon>
        <taxon>Sordariales</taxon>
        <taxon>Lasiosphaeriaceae</taxon>
        <taxon>Lasiosphaeria</taxon>
    </lineage>
</organism>
<gene>
    <name evidence="2" type="ORF">B0T24DRAFT_226132</name>
</gene>
<dbReference type="Proteomes" id="UP001287356">
    <property type="component" value="Unassembled WGS sequence"/>
</dbReference>
<feature type="region of interest" description="Disordered" evidence="1">
    <location>
        <begin position="101"/>
        <end position="143"/>
    </location>
</feature>
<dbReference type="EMBL" id="JAULSN010000003">
    <property type="protein sequence ID" value="KAK3376688.1"/>
    <property type="molecule type" value="Genomic_DNA"/>
</dbReference>
<dbReference type="AlphaFoldDB" id="A0AAE0KH68"/>
<sequence length="221" mass="23718">MQVVEGCQIDSRIAPKRASGWAGPWSCRNGSLSLWPRDRPVAAKFSSCRNQGAAWRGPGNWTLCALQLCEPRTNRIRQSGGPRHGSILGGMRRIIPWREKAGATGGRRLNRTHQNGRPVATSSTKNDRFHPHQTASPPSGPSLSSSNLSLLAWGSPLGQALPLSSRSRPHLFPLVNDRILSIDKLGGAACPVGGVVQGRSSGAIPWPLGCIRCDFKVSSCC</sequence>
<reference evidence="2" key="2">
    <citation type="submission" date="2023-06" db="EMBL/GenBank/DDBJ databases">
        <authorList>
            <consortium name="Lawrence Berkeley National Laboratory"/>
            <person name="Haridas S."/>
            <person name="Hensen N."/>
            <person name="Bonometti L."/>
            <person name="Westerberg I."/>
            <person name="Brannstrom I.O."/>
            <person name="Guillou S."/>
            <person name="Cros-Aarteil S."/>
            <person name="Calhoun S."/>
            <person name="Kuo A."/>
            <person name="Mondo S."/>
            <person name="Pangilinan J."/>
            <person name="Riley R."/>
            <person name="Labutti K."/>
            <person name="Andreopoulos B."/>
            <person name="Lipzen A."/>
            <person name="Chen C."/>
            <person name="Yanf M."/>
            <person name="Daum C."/>
            <person name="Ng V."/>
            <person name="Clum A."/>
            <person name="Steindorff A."/>
            <person name="Ohm R."/>
            <person name="Martin F."/>
            <person name="Silar P."/>
            <person name="Natvig D."/>
            <person name="Lalanne C."/>
            <person name="Gautier V."/>
            <person name="Ament-Velasquez S.L."/>
            <person name="Kruys A."/>
            <person name="Hutchinson M.I."/>
            <person name="Powell A.J."/>
            <person name="Barry K."/>
            <person name="Miller A.N."/>
            <person name="Grigoriev I.V."/>
            <person name="Debuchy R."/>
            <person name="Gladieux P."/>
            <person name="Thoren M.H."/>
            <person name="Johannesson H."/>
        </authorList>
    </citation>
    <scope>NUCLEOTIDE SEQUENCE</scope>
    <source>
        <strain evidence="2">CBS 958.72</strain>
    </source>
</reference>
<name>A0AAE0KH68_9PEZI</name>
<evidence type="ECO:0000313" key="3">
    <source>
        <dbReference type="Proteomes" id="UP001287356"/>
    </source>
</evidence>